<gene>
    <name evidence="4" type="ORF">E5S67_01141</name>
</gene>
<evidence type="ECO:0000256" key="1">
    <source>
        <dbReference type="ARBA" id="ARBA00022490"/>
    </source>
</evidence>
<dbReference type="Pfam" id="PF13083">
    <property type="entry name" value="KH_KhpA-B"/>
    <property type="match status" value="1"/>
</dbReference>
<reference evidence="4 5" key="1">
    <citation type="journal article" date="2020" name="Sci. Rep.">
        <title>A novel cyanobacterial geosmin producer, revising GeoA distribution and dispersion patterns in Bacteria.</title>
        <authorList>
            <person name="Churro C."/>
            <person name="Semedo-Aguiar A.P."/>
            <person name="Silva A.D."/>
            <person name="Pereira-Leal J.B."/>
            <person name="Leite R.B."/>
        </authorList>
    </citation>
    <scope>NUCLEOTIDE SEQUENCE [LARGE SCALE GENOMIC DNA]</scope>
    <source>
        <strain evidence="4 5">IPMA8</strain>
    </source>
</reference>
<feature type="compositionally biased region" description="Polar residues" evidence="3">
    <location>
        <begin position="158"/>
        <end position="173"/>
    </location>
</feature>
<dbReference type="EMBL" id="SRRZ01000014">
    <property type="protein sequence ID" value="NQE33422.1"/>
    <property type="molecule type" value="Genomic_DNA"/>
</dbReference>
<organism evidence="4 5">
    <name type="scientific">Microcoleus asticus IPMA8</name>
    <dbReference type="NCBI Taxonomy" id="2563858"/>
    <lineage>
        <taxon>Bacteria</taxon>
        <taxon>Bacillati</taxon>
        <taxon>Cyanobacteriota</taxon>
        <taxon>Cyanophyceae</taxon>
        <taxon>Oscillatoriophycideae</taxon>
        <taxon>Oscillatoriales</taxon>
        <taxon>Microcoleaceae</taxon>
        <taxon>Microcoleus</taxon>
        <taxon>Microcoleus asticus</taxon>
    </lineage>
</organism>
<evidence type="ECO:0000256" key="2">
    <source>
        <dbReference type="ARBA" id="ARBA00022884"/>
    </source>
</evidence>
<name>A0ABX2CUM9_9CYAN</name>
<evidence type="ECO:0000256" key="3">
    <source>
        <dbReference type="SAM" id="MobiDB-lite"/>
    </source>
</evidence>
<sequence length="173" mass="19383">MYLNKSEPEPTLNPAQQQSASPNYAGLVKFLIGPFLETPGSLRVDCELHPRQSRVWVRLAFEDPDKGRVYGRGGRNIQAIRTTLEAVAQTAGQSLYLDIYDGEAGDRGSSPPRGDRDRPDRDRPDRGSREPRGDFRPRTPPPSPSPLASRTPREQPRRTNTPTFRTSRNTPGY</sequence>
<feature type="compositionally biased region" description="Basic and acidic residues" evidence="3">
    <location>
        <begin position="113"/>
        <end position="137"/>
    </location>
</feature>
<proteinExistence type="predicted"/>
<accession>A0ABX2CUM9</accession>
<keyword evidence="5" id="KW-1185">Reference proteome</keyword>
<evidence type="ECO:0000313" key="4">
    <source>
        <dbReference type="EMBL" id="NQE33422.1"/>
    </source>
</evidence>
<keyword evidence="2" id="KW-0694">RNA-binding</keyword>
<dbReference type="InterPro" id="IPR020627">
    <property type="entry name" value="KhpA"/>
</dbReference>
<comment type="caution">
    <text evidence="4">The sequence shown here is derived from an EMBL/GenBank/DDBJ whole genome shotgun (WGS) entry which is preliminary data.</text>
</comment>
<feature type="region of interest" description="Disordered" evidence="3">
    <location>
        <begin position="99"/>
        <end position="173"/>
    </location>
</feature>
<evidence type="ECO:0008006" key="6">
    <source>
        <dbReference type="Google" id="ProtNLM"/>
    </source>
</evidence>
<evidence type="ECO:0000313" key="5">
    <source>
        <dbReference type="Proteomes" id="UP000702425"/>
    </source>
</evidence>
<keyword evidence="1" id="KW-0963">Cytoplasm</keyword>
<dbReference type="PANTHER" id="PTHR34654">
    <property type="entry name" value="UPF0109 PROTEIN SCO5592"/>
    <property type="match status" value="1"/>
</dbReference>
<dbReference type="Proteomes" id="UP000702425">
    <property type="component" value="Unassembled WGS sequence"/>
</dbReference>
<dbReference type="PANTHER" id="PTHR34654:SF1">
    <property type="entry name" value="RNA-BINDING PROTEIN KHPA"/>
    <property type="match status" value="1"/>
</dbReference>
<protein>
    <recommendedName>
        <fullName evidence="6">KH domain-containing protein</fullName>
    </recommendedName>
</protein>